<organism evidence="10 11">
    <name type="scientific">Novosphingobium colocasiae</name>
    <dbReference type="NCBI Taxonomy" id="1256513"/>
    <lineage>
        <taxon>Bacteria</taxon>
        <taxon>Pseudomonadati</taxon>
        <taxon>Pseudomonadota</taxon>
        <taxon>Alphaproteobacteria</taxon>
        <taxon>Sphingomonadales</taxon>
        <taxon>Sphingomonadaceae</taxon>
        <taxon>Novosphingobium</taxon>
    </lineage>
</organism>
<dbReference type="AlphaFoldDB" id="A0A918PA51"/>
<feature type="active site" description="Proton donor/acceptor" evidence="7">
    <location>
        <position position="195"/>
    </location>
</feature>
<dbReference type="InterPro" id="IPR050979">
    <property type="entry name" value="LD-transpeptidase"/>
</dbReference>
<dbReference type="EMBL" id="BMZA01000001">
    <property type="protein sequence ID" value="GGY94722.1"/>
    <property type="molecule type" value="Genomic_DNA"/>
</dbReference>
<evidence type="ECO:0000256" key="7">
    <source>
        <dbReference type="PROSITE-ProRule" id="PRU01373"/>
    </source>
</evidence>
<dbReference type="GO" id="GO:0008360">
    <property type="term" value="P:regulation of cell shape"/>
    <property type="evidence" value="ECO:0007669"/>
    <property type="project" value="UniProtKB-UniRule"/>
</dbReference>
<dbReference type="InterPro" id="IPR038063">
    <property type="entry name" value="Transpep_catalytic_dom"/>
</dbReference>
<dbReference type="Pfam" id="PF03734">
    <property type="entry name" value="YkuD"/>
    <property type="match status" value="1"/>
</dbReference>
<dbReference type="GO" id="GO:0005576">
    <property type="term" value="C:extracellular region"/>
    <property type="evidence" value="ECO:0007669"/>
    <property type="project" value="TreeGrafter"/>
</dbReference>
<keyword evidence="8" id="KW-0812">Transmembrane</keyword>
<evidence type="ECO:0000256" key="4">
    <source>
        <dbReference type="ARBA" id="ARBA00022960"/>
    </source>
</evidence>
<keyword evidence="6 7" id="KW-0961">Cell wall biogenesis/degradation</keyword>
<keyword evidence="3" id="KW-0808">Transferase</keyword>
<comment type="pathway">
    <text evidence="1 7">Cell wall biogenesis; peptidoglycan biosynthesis.</text>
</comment>
<feature type="active site" description="Nucleophile" evidence="7">
    <location>
        <position position="208"/>
    </location>
</feature>
<keyword evidence="8" id="KW-1133">Transmembrane helix</keyword>
<evidence type="ECO:0000256" key="1">
    <source>
        <dbReference type="ARBA" id="ARBA00004752"/>
    </source>
</evidence>
<dbReference type="InterPro" id="IPR005490">
    <property type="entry name" value="LD_TPept_cat_dom"/>
</dbReference>
<dbReference type="PROSITE" id="PS52029">
    <property type="entry name" value="LD_TPASE"/>
    <property type="match status" value="1"/>
</dbReference>
<evidence type="ECO:0000256" key="6">
    <source>
        <dbReference type="ARBA" id="ARBA00023316"/>
    </source>
</evidence>
<dbReference type="PANTHER" id="PTHR30582:SF2">
    <property type="entry name" value="L,D-TRANSPEPTIDASE YCIB-RELATED"/>
    <property type="match status" value="1"/>
</dbReference>
<dbReference type="GO" id="GO:0071555">
    <property type="term" value="P:cell wall organization"/>
    <property type="evidence" value="ECO:0007669"/>
    <property type="project" value="UniProtKB-UniRule"/>
</dbReference>
<sequence>MRDRRGTALASDADVGDNRTLAHETWVQRQVNARILLFSGIAALAAIAAVLFVAARPEAPLPASLAEAGLSRSKAPAAPQAAATPAPKPVDTGFVIKRILPISGPIKYGDWHWDEEGVPAGPIVLTVDLDARVLSVFRAGYEIGATAVLLGTEDHPTPLGVFPITQKEKVHFSSIYTGAPMPYMQRLTNDGITLHGSQVELGYASHGCIGMPEKFAARLFATTHIGDKVYVTRGKQVGVGDSLVGG</sequence>
<keyword evidence="4 7" id="KW-0133">Cell shape</keyword>
<dbReference type="GO" id="GO:0018104">
    <property type="term" value="P:peptidoglycan-protein cross-linking"/>
    <property type="evidence" value="ECO:0007669"/>
    <property type="project" value="TreeGrafter"/>
</dbReference>
<name>A0A918PA51_9SPHN</name>
<reference evidence="10" key="2">
    <citation type="submission" date="2020-09" db="EMBL/GenBank/DDBJ databases">
        <authorList>
            <person name="Sun Q."/>
            <person name="Kim S."/>
        </authorList>
    </citation>
    <scope>NUCLEOTIDE SEQUENCE</scope>
    <source>
        <strain evidence="10">KCTC 32255</strain>
    </source>
</reference>
<evidence type="ECO:0000256" key="2">
    <source>
        <dbReference type="ARBA" id="ARBA00005992"/>
    </source>
</evidence>
<keyword evidence="8" id="KW-0472">Membrane</keyword>
<dbReference type="Gene3D" id="2.40.440.10">
    <property type="entry name" value="L,D-transpeptidase catalytic domain-like"/>
    <property type="match status" value="1"/>
</dbReference>
<accession>A0A918PA51</accession>
<protein>
    <recommendedName>
        <fullName evidence="9">L,D-TPase catalytic domain-containing protein</fullName>
    </recommendedName>
</protein>
<proteinExistence type="inferred from homology"/>
<dbReference type="GO" id="GO:0071972">
    <property type="term" value="F:peptidoglycan L,D-transpeptidase activity"/>
    <property type="evidence" value="ECO:0007669"/>
    <property type="project" value="TreeGrafter"/>
</dbReference>
<evidence type="ECO:0000256" key="3">
    <source>
        <dbReference type="ARBA" id="ARBA00022679"/>
    </source>
</evidence>
<keyword evidence="5 7" id="KW-0573">Peptidoglycan synthesis</keyword>
<comment type="similarity">
    <text evidence="2">Belongs to the YkuD family.</text>
</comment>
<evidence type="ECO:0000256" key="5">
    <source>
        <dbReference type="ARBA" id="ARBA00022984"/>
    </source>
</evidence>
<feature type="domain" description="L,D-TPase catalytic" evidence="9">
    <location>
        <begin position="123"/>
        <end position="232"/>
    </location>
</feature>
<keyword evidence="11" id="KW-1185">Reference proteome</keyword>
<feature type="transmembrane region" description="Helical" evidence="8">
    <location>
        <begin position="35"/>
        <end position="55"/>
    </location>
</feature>
<dbReference type="GO" id="GO:0016740">
    <property type="term" value="F:transferase activity"/>
    <property type="evidence" value="ECO:0007669"/>
    <property type="project" value="UniProtKB-KW"/>
</dbReference>
<evidence type="ECO:0000256" key="8">
    <source>
        <dbReference type="SAM" id="Phobius"/>
    </source>
</evidence>
<gene>
    <name evidence="10" type="ORF">GCM10011614_07250</name>
</gene>
<reference evidence="10" key="1">
    <citation type="journal article" date="2014" name="Int. J. Syst. Evol. Microbiol.">
        <title>Complete genome sequence of Corynebacterium casei LMG S-19264T (=DSM 44701T), isolated from a smear-ripened cheese.</title>
        <authorList>
            <consortium name="US DOE Joint Genome Institute (JGI-PGF)"/>
            <person name="Walter F."/>
            <person name="Albersmeier A."/>
            <person name="Kalinowski J."/>
            <person name="Ruckert C."/>
        </authorList>
    </citation>
    <scope>NUCLEOTIDE SEQUENCE</scope>
    <source>
        <strain evidence="10">KCTC 32255</strain>
    </source>
</reference>
<evidence type="ECO:0000259" key="9">
    <source>
        <dbReference type="PROSITE" id="PS52029"/>
    </source>
</evidence>
<dbReference type="SUPFAM" id="SSF141523">
    <property type="entry name" value="L,D-transpeptidase catalytic domain-like"/>
    <property type="match status" value="1"/>
</dbReference>
<evidence type="ECO:0000313" key="11">
    <source>
        <dbReference type="Proteomes" id="UP000648075"/>
    </source>
</evidence>
<dbReference type="CDD" id="cd16913">
    <property type="entry name" value="YkuD_like"/>
    <property type="match status" value="1"/>
</dbReference>
<dbReference type="PANTHER" id="PTHR30582">
    <property type="entry name" value="L,D-TRANSPEPTIDASE"/>
    <property type="match status" value="1"/>
</dbReference>
<comment type="caution">
    <text evidence="10">The sequence shown here is derived from an EMBL/GenBank/DDBJ whole genome shotgun (WGS) entry which is preliminary data.</text>
</comment>
<dbReference type="Proteomes" id="UP000648075">
    <property type="component" value="Unassembled WGS sequence"/>
</dbReference>
<evidence type="ECO:0000313" key="10">
    <source>
        <dbReference type="EMBL" id="GGY94722.1"/>
    </source>
</evidence>